<dbReference type="InterPro" id="IPR045358">
    <property type="entry name" value="Ty3_capsid"/>
</dbReference>
<reference evidence="3" key="1">
    <citation type="submission" date="2021-01" db="UniProtKB">
        <authorList>
            <consortium name="EnsemblMetazoa"/>
        </authorList>
    </citation>
    <scope>IDENTIFICATION</scope>
</reference>
<evidence type="ECO:0000259" key="2">
    <source>
        <dbReference type="Pfam" id="PF19259"/>
    </source>
</evidence>
<sequence>MSYEDLFSPLVFEGNRPMPGLGSRPEMLSPDGSNPIDSTPIQSRNSDEIVQTLSKALKYVTKSKKPSAPKVTVTPFGGRDDEDPHHFEKRFRILSESQQWEDKEAIKYMPLYLEDAAERWFDNLAAADLRDLDRVFELLTDKFKCSLTLSKIQEIRMKGEESVGDYTSRFYKTFRRGKATYGESVLMDLYISGLTLKLQEMVVSGGPRSLEAAETLAKKCYSTICRSPPTANNTRDEAGSLIRDLIAQLSVKKGVEGFDSRNEGRDFRPRGRGGYFRGNDYRQGAAGNNDNRE</sequence>
<evidence type="ECO:0000313" key="4">
    <source>
        <dbReference type="Proteomes" id="UP000594262"/>
    </source>
</evidence>
<accession>A0A7M5XBD9</accession>
<feature type="region of interest" description="Disordered" evidence="1">
    <location>
        <begin position="257"/>
        <end position="293"/>
    </location>
</feature>
<feature type="domain" description="Ty3 transposon capsid-like protein" evidence="2">
    <location>
        <begin position="65"/>
        <end position="232"/>
    </location>
</feature>
<evidence type="ECO:0000313" key="3">
    <source>
        <dbReference type="EnsemblMetazoa" id="CLYHEMP020145.1"/>
    </source>
</evidence>
<feature type="compositionally biased region" description="Polar residues" evidence="1">
    <location>
        <begin position="31"/>
        <end position="44"/>
    </location>
</feature>
<dbReference type="PANTHER" id="PTHR33223:SF6">
    <property type="entry name" value="CCHC-TYPE DOMAIN-CONTAINING PROTEIN"/>
    <property type="match status" value="1"/>
</dbReference>
<dbReference type="Proteomes" id="UP000594262">
    <property type="component" value="Unplaced"/>
</dbReference>
<protein>
    <recommendedName>
        <fullName evidence="2">Ty3 transposon capsid-like protein domain-containing protein</fullName>
    </recommendedName>
</protein>
<dbReference type="PANTHER" id="PTHR33223">
    <property type="entry name" value="CCHC-TYPE DOMAIN-CONTAINING PROTEIN"/>
    <property type="match status" value="1"/>
</dbReference>
<keyword evidence="4" id="KW-1185">Reference proteome</keyword>
<dbReference type="Pfam" id="PF19259">
    <property type="entry name" value="Ty3_capsid"/>
    <property type="match status" value="1"/>
</dbReference>
<name>A0A7M5XBD9_9CNID</name>
<dbReference type="AlphaFoldDB" id="A0A7M5XBD9"/>
<evidence type="ECO:0000256" key="1">
    <source>
        <dbReference type="SAM" id="MobiDB-lite"/>
    </source>
</evidence>
<feature type="region of interest" description="Disordered" evidence="1">
    <location>
        <begin position="14"/>
        <end position="44"/>
    </location>
</feature>
<dbReference type="EnsemblMetazoa" id="CLYHEMT020145.1">
    <property type="protein sequence ID" value="CLYHEMP020145.1"/>
    <property type="gene ID" value="CLYHEMG020145"/>
</dbReference>
<feature type="compositionally biased region" description="Basic and acidic residues" evidence="1">
    <location>
        <begin position="257"/>
        <end position="269"/>
    </location>
</feature>
<organism evidence="3 4">
    <name type="scientific">Clytia hemisphaerica</name>
    <dbReference type="NCBI Taxonomy" id="252671"/>
    <lineage>
        <taxon>Eukaryota</taxon>
        <taxon>Metazoa</taxon>
        <taxon>Cnidaria</taxon>
        <taxon>Hydrozoa</taxon>
        <taxon>Hydroidolina</taxon>
        <taxon>Leptothecata</taxon>
        <taxon>Obeliida</taxon>
        <taxon>Clytiidae</taxon>
        <taxon>Clytia</taxon>
    </lineage>
</organism>
<proteinExistence type="predicted"/>